<sequence>MTPPSDVSVVVPTFKRAASLRRLLTSIEASVVPPGGLEVIVVGYEADAAREVVGSFTNAKYIVQSGSGPADAREAGWRAAAGSRIVFVDDDCVVSPTAITILAAALDHADGVGAGIEPLGRDSLIADFAHADGVVDHRLVKGQIQWLVTAGVAFRRDALEGVGGFQKYRYGEDTDLTLRLLATNRELRVEPSARIYHDHRTRLGQLFTSYYRRGTCERRLMGAYPNHRAAKRRAARDLLDPRSWVATYRRYAREVSAPRSVLFVVLKAVLIVPYVAGTIVGERSIERRQAAR</sequence>
<organism evidence="5 6">
    <name type="scientific">Candidatus Amunia macphersoniae</name>
    <dbReference type="NCBI Taxonomy" id="3127014"/>
    <lineage>
        <taxon>Bacteria</taxon>
        <taxon>Bacillati</taxon>
        <taxon>Candidatus Dormiibacterota</taxon>
        <taxon>Candidatus Dormibacteria</taxon>
        <taxon>Candidatus Aeolococcales</taxon>
        <taxon>Candidatus Aeolococcaceae</taxon>
        <taxon>Candidatus Amunia</taxon>
    </lineage>
</organism>
<dbReference type="InterPro" id="IPR029044">
    <property type="entry name" value="Nucleotide-diphossugar_trans"/>
</dbReference>
<dbReference type="Pfam" id="PF13641">
    <property type="entry name" value="Glyco_tranf_2_3"/>
    <property type="match status" value="1"/>
</dbReference>
<dbReference type="PANTHER" id="PTHR43179:SF12">
    <property type="entry name" value="GALACTOFURANOSYLTRANSFERASE GLFT2"/>
    <property type="match status" value="1"/>
</dbReference>
<evidence type="ECO:0000256" key="3">
    <source>
        <dbReference type="ARBA" id="ARBA00022676"/>
    </source>
</evidence>
<evidence type="ECO:0000256" key="2">
    <source>
        <dbReference type="ARBA" id="ARBA00006739"/>
    </source>
</evidence>
<keyword evidence="4" id="KW-0808">Transferase</keyword>
<protein>
    <submittedName>
        <fullName evidence="5">Glycosyltransferase</fullName>
    </submittedName>
</protein>
<evidence type="ECO:0000313" key="6">
    <source>
        <dbReference type="Proteomes" id="UP000614410"/>
    </source>
</evidence>
<evidence type="ECO:0000313" key="5">
    <source>
        <dbReference type="EMBL" id="MBJ7608233.1"/>
    </source>
</evidence>
<dbReference type="SUPFAM" id="SSF53448">
    <property type="entry name" value="Nucleotide-diphospho-sugar transferases"/>
    <property type="match status" value="1"/>
</dbReference>
<name>A0A934KB60_9BACT</name>
<dbReference type="GO" id="GO:0016757">
    <property type="term" value="F:glycosyltransferase activity"/>
    <property type="evidence" value="ECO:0007669"/>
    <property type="project" value="UniProtKB-KW"/>
</dbReference>
<comment type="similarity">
    <text evidence="2">Belongs to the glycosyltransferase 2 family.</text>
</comment>
<evidence type="ECO:0000256" key="1">
    <source>
        <dbReference type="ARBA" id="ARBA00004776"/>
    </source>
</evidence>
<dbReference type="PANTHER" id="PTHR43179">
    <property type="entry name" value="RHAMNOSYLTRANSFERASE WBBL"/>
    <property type="match status" value="1"/>
</dbReference>
<proteinExistence type="inferred from homology"/>
<keyword evidence="3" id="KW-0328">Glycosyltransferase</keyword>
<dbReference type="AlphaFoldDB" id="A0A934KB60"/>
<comment type="pathway">
    <text evidence="1">Cell wall biogenesis; cell wall polysaccharide biosynthesis.</text>
</comment>
<comment type="caution">
    <text evidence="5">The sequence shown here is derived from an EMBL/GenBank/DDBJ whole genome shotgun (WGS) entry which is preliminary data.</text>
</comment>
<dbReference type="Proteomes" id="UP000614410">
    <property type="component" value="Unassembled WGS sequence"/>
</dbReference>
<gene>
    <name evidence="5" type="ORF">JF887_02220</name>
</gene>
<reference evidence="5 6" key="1">
    <citation type="submission" date="2020-10" db="EMBL/GenBank/DDBJ databases">
        <title>Ca. Dormibacterota MAGs.</title>
        <authorList>
            <person name="Montgomery K."/>
        </authorList>
    </citation>
    <scope>NUCLEOTIDE SEQUENCE [LARGE SCALE GENOMIC DNA]</scope>
    <source>
        <strain evidence="5">Mitchell_Peninsula_5</strain>
    </source>
</reference>
<accession>A0A934KB60</accession>
<dbReference type="EMBL" id="JAEKNN010000009">
    <property type="protein sequence ID" value="MBJ7608233.1"/>
    <property type="molecule type" value="Genomic_DNA"/>
</dbReference>
<dbReference type="Gene3D" id="3.90.550.10">
    <property type="entry name" value="Spore Coat Polysaccharide Biosynthesis Protein SpsA, Chain A"/>
    <property type="match status" value="1"/>
</dbReference>
<evidence type="ECO:0000256" key="4">
    <source>
        <dbReference type="ARBA" id="ARBA00022679"/>
    </source>
</evidence>